<sequence>MTTKMMDVAEIRFTQEHVYDTFNANSDKAGSVLDLMESILSGEKTPWDIPLIRVAAKKGAYWCVDNRRLFTYKHLQLGQIPVQVFHWKDNREFELKYRNGLPFRAQTGNGLRAGLIQRSERPFPRSPVAEPTLSKFKKFFSPAQQRKHEARIEELKKVEAAAPADQSVGGALEELLQPQEKPCGEASKESKKRKRLKKVGVKKKRQASGEKKLTVTLEKQDSEEEDFDVEISAP</sequence>
<evidence type="ECO:0000256" key="1">
    <source>
        <dbReference type="SAM" id="MobiDB-lite"/>
    </source>
</evidence>
<protein>
    <submittedName>
        <fullName evidence="2">Uncharacterized protein</fullName>
    </submittedName>
</protein>
<feature type="compositionally biased region" description="Basic residues" evidence="1">
    <location>
        <begin position="190"/>
        <end position="206"/>
    </location>
</feature>
<feature type="region of interest" description="Disordered" evidence="1">
    <location>
        <begin position="169"/>
        <end position="234"/>
    </location>
</feature>
<dbReference type="EMBL" id="CAUJNA010001602">
    <property type="protein sequence ID" value="CAJ1387912.1"/>
    <property type="molecule type" value="Genomic_DNA"/>
</dbReference>
<feature type="compositionally biased region" description="Acidic residues" evidence="1">
    <location>
        <begin position="221"/>
        <end position="234"/>
    </location>
</feature>
<evidence type="ECO:0000313" key="3">
    <source>
        <dbReference type="Proteomes" id="UP001178507"/>
    </source>
</evidence>
<comment type="caution">
    <text evidence="2">The sequence shown here is derived from an EMBL/GenBank/DDBJ whole genome shotgun (WGS) entry which is preliminary data.</text>
</comment>
<evidence type="ECO:0000313" key="2">
    <source>
        <dbReference type="EMBL" id="CAJ1387912.1"/>
    </source>
</evidence>
<dbReference type="Proteomes" id="UP001178507">
    <property type="component" value="Unassembled WGS sequence"/>
</dbReference>
<keyword evidence="3" id="KW-1185">Reference proteome</keyword>
<dbReference type="AlphaFoldDB" id="A0AA36N0U1"/>
<gene>
    <name evidence="2" type="ORF">EVOR1521_LOCUS13887</name>
</gene>
<reference evidence="2" key="1">
    <citation type="submission" date="2023-08" db="EMBL/GenBank/DDBJ databases">
        <authorList>
            <person name="Chen Y."/>
            <person name="Shah S."/>
            <person name="Dougan E. K."/>
            <person name="Thang M."/>
            <person name="Chan C."/>
        </authorList>
    </citation>
    <scope>NUCLEOTIDE SEQUENCE</scope>
</reference>
<organism evidence="2 3">
    <name type="scientific">Effrenium voratum</name>
    <dbReference type="NCBI Taxonomy" id="2562239"/>
    <lineage>
        <taxon>Eukaryota</taxon>
        <taxon>Sar</taxon>
        <taxon>Alveolata</taxon>
        <taxon>Dinophyceae</taxon>
        <taxon>Suessiales</taxon>
        <taxon>Symbiodiniaceae</taxon>
        <taxon>Effrenium</taxon>
    </lineage>
</organism>
<accession>A0AA36N0U1</accession>
<proteinExistence type="predicted"/>
<name>A0AA36N0U1_9DINO</name>